<evidence type="ECO:0000313" key="28">
    <source>
        <dbReference type="Proteomes" id="UP000639338"/>
    </source>
</evidence>
<dbReference type="Pfam" id="PF05826">
    <property type="entry name" value="Phospholip_A2_2"/>
    <property type="match status" value="1"/>
</dbReference>
<dbReference type="GO" id="GO:0004623">
    <property type="term" value="F:phospholipase A2 activity"/>
    <property type="evidence" value="ECO:0007669"/>
    <property type="project" value="UniProtKB-EC"/>
</dbReference>
<evidence type="ECO:0000256" key="14">
    <source>
        <dbReference type="ARBA" id="ARBA00023098"/>
    </source>
</evidence>
<dbReference type="Gene3D" id="1.20.890.10">
    <property type="entry name" value="cAMP-dependent protein kinase regulatory subunit, dimerization-anchoring domain"/>
    <property type="match status" value="1"/>
</dbReference>
<dbReference type="Pfam" id="PF15706">
    <property type="entry name" value="TMEM132_C"/>
    <property type="match status" value="1"/>
</dbReference>
<feature type="compositionally biased region" description="Acidic residues" evidence="18">
    <location>
        <begin position="1327"/>
        <end position="1348"/>
    </location>
</feature>
<dbReference type="EC" id="3.1.1.4" evidence="5"/>
<keyword evidence="15 19" id="KW-0472">Membrane</keyword>
<keyword evidence="10" id="KW-0378">Hydrolase</keyword>
<accession>A0A834XYW0</accession>
<dbReference type="Proteomes" id="UP000639338">
    <property type="component" value="Unassembled WGS sequence"/>
</dbReference>
<dbReference type="InterPro" id="IPR055423">
    <property type="entry name" value="Ig_TMEM132_5th"/>
</dbReference>
<dbReference type="InterPro" id="IPR031436">
    <property type="entry name" value="TMEM132_C"/>
</dbReference>
<evidence type="ECO:0000256" key="19">
    <source>
        <dbReference type="SAM" id="Phobius"/>
    </source>
</evidence>
<evidence type="ECO:0000256" key="12">
    <source>
        <dbReference type="ARBA" id="ARBA00022963"/>
    </source>
</evidence>
<evidence type="ECO:0000256" key="10">
    <source>
        <dbReference type="ARBA" id="ARBA00022801"/>
    </source>
</evidence>
<evidence type="ECO:0000256" key="11">
    <source>
        <dbReference type="ARBA" id="ARBA00022837"/>
    </source>
</evidence>
<dbReference type="Pfam" id="PF23039">
    <property type="entry name" value="TMEM132_3rd"/>
    <property type="match status" value="1"/>
</dbReference>
<comment type="similarity">
    <text evidence="4">Belongs to the TMEM132 family.</text>
</comment>
<comment type="subcellular location">
    <subcellularLocation>
        <location evidence="2">Membrane</location>
        <topology evidence="2">Single-pass type I membrane protein</topology>
    </subcellularLocation>
    <subcellularLocation>
        <location evidence="3">Secreted</location>
    </subcellularLocation>
</comment>
<dbReference type="InterPro" id="IPR055424">
    <property type="entry name" value="Ig_TMEM132_6th"/>
</dbReference>
<feature type="transmembrane region" description="Helical" evidence="19">
    <location>
        <begin position="1684"/>
        <end position="1708"/>
    </location>
</feature>
<feature type="compositionally biased region" description="Polar residues" evidence="18">
    <location>
        <begin position="1869"/>
        <end position="1880"/>
    </location>
</feature>
<evidence type="ECO:0000256" key="3">
    <source>
        <dbReference type="ARBA" id="ARBA00004613"/>
    </source>
</evidence>
<evidence type="ECO:0000256" key="13">
    <source>
        <dbReference type="ARBA" id="ARBA00022989"/>
    </source>
</evidence>
<keyword evidence="14" id="KW-0443">Lipid metabolism</keyword>
<dbReference type="Pfam" id="PF23487">
    <property type="entry name" value="Ig_TMEM132_6th"/>
    <property type="match status" value="1"/>
</dbReference>
<dbReference type="Gene3D" id="1.20.90.10">
    <property type="entry name" value="Phospholipase A2 domain"/>
    <property type="match status" value="1"/>
</dbReference>
<evidence type="ECO:0000259" key="26">
    <source>
        <dbReference type="Pfam" id="PF23487"/>
    </source>
</evidence>
<evidence type="ECO:0000256" key="7">
    <source>
        <dbReference type="ARBA" id="ARBA00022525"/>
    </source>
</evidence>
<name>A0A834XYW0_APHGI</name>
<dbReference type="InterPro" id="IPR031437">
    <property type="entry name" value="Ig_TMEM132_4th"/>
</dbReference>
<evidence type="ECO:0000256" key="1">
    <source>
        <dbReference type="ARBA" id="ARBA00001913"/>
    </source>
</evidence>
<dbReference type="InterPro" id="IPR026307">
    <property type="entry name" value="TMEM132"/>
</dbReference>
<dbReference type="InterPro" id="IPR036444">
    <property type="entry name" value="PLipase_A2_dom_sf"/>
</dbReference>
<dbReference type="GO" id="GO:0046872">
    <property type="term" value="F:metal ion binding"/>
    <property type="evidence" value="ECO:0007669"/>
    <property type="project" value="UniProtKB-KW"/>
</dbReference>
<dbReference type="InterPro" id="IPR033113">
    <property type="entry name" value="PLA2_histidine"/>
</dbReference>
<evidence type="ECO:0000259" key="25">
    <source>
        <dbReference type="Pfam" id="PF23486"/>
    </source>
</evidence>
<evidence type="ECO:0000256" key="16">
    <source>
        <dbReference type="ARBA" id="ARBA00023157"/>
    </source>
</evidence>
<evidence type="ECO:0000256" key="8">
    <source>
        <dbReference type="ARBA" id="ARBA00022692"/>
    </source>
</evidence>
<feature type="domain" description="Transmembrane protein TMEM132 sixth" evidence="26">
    <location>
        <begin position="1469"/>
        <end position="1583"/>
    </location>
</feature>
<feature type="compositionally biased region" description="Low complexity" evidence="18">
    <location>
        <begin position="1109"/>
        <end position="1125"/>
    </location>
</feature>
<keyword evidence="11" id="KW-0106">Calcium</keyword>
<dbReference type="GO" id="GO:0016020">
    <property type="term" value="C:membrane"/>
    <property type="evidence" value="ECO:0007669"/>
    <property type="project" value="UniProtKB-SubCell"/>
</dbReference>
<keyword evidence="16" id="KW-1015">Disulfide bond</keyword>
<protein>
    <recommendedName>
        <fullName evidence="6">Phospholipase A2</fullName>
        <ecNumber evidence="5">3.1.1.4</ecNumber>
    </recommendedName>
    <alternativeName>
        <fullName evidence="17">Phosphatidylcholine 2-acylhydrolase</fullName>
    </alternativeName>
</protein>
<evidence type="ECO:0000259" key="23">
    <source>
        <dbReference type="Pfam" id="PF16070"/>
    </source>
</evidence>
<keyword evidence="9" id="KW-0479">Metal-binding</keyword>
<feature type="compositionally biased region" description="Basic residues" evidence="18">
    <location>
        <begin position="1126"/>
        <end position="1141"/>
    </location>
</feature>
<keyword evidence="13 19" id="KW-1133">Transmembrane helix</keyword>
<keyword evidence="28" id="KW-1185">Reference proteome</keyword>
<evidence type="ECO:0000259" key="24">
    <source>
        <dbReference type="Pfam" id="PF23039"/>
    </source>
</evidence>
<evidence type="ECO:0000256" key="5">
    <source>
        <dbReference type="ARBA" id="ARBA00013278"/>
    </source>
</evidence>
<evidence type="ECO:0000256" key="15">
    <source>
        <dbReference type="ARBA" id="ARBA00023136"/>
    </source>
</evidence>
<dbReference type="InterPro" id="IPR016090">
    <property type="entry name" value="PLA2-like_dom"/>
</dbReference>
<dbReference type="GO" id="GO:0050482">
    <property type="term" value="P:arachidonate secretion"/>
    <property type="evidence" value="ECO:0007669"/>
    <property type="project" value="InterPro"/>
</dbReference>
<evidence type="ECO:0000256" key="2">
    <source>
        <dbReference type="ARBA" id="ARBA00004479"/>
    </source>
</evidence>
<keyword evidence="12" id="KW-0442">Lipid degradation</keyword>
<feature type="region of interest" description="Disordered" evidence="18">
    <location>
        <begin position="1844"/>
        <end position="1940"/>
    </location>
</feature>
<gene>
    <name evidence="27" type="ORF">HCN44_004057</name>
</gene>
<reference evidence="27 28" key="1">
    <citation type="submission" date="2020-08" db="EMBL/GenBank/DDBJ databases">
        <title>Aphidius gifuensis genome sequencing and assembly.</title>
        <authorList>
            <person name="Du Z."/>
        </authorList>
    </citation>
    <scope>NUCLEOTIDE SEQUENCE [LARGE SCALE GENOMIC DNA]</scope>
    <source>
        <strain evidence="27">YNYX2018</strain>
        <tissue evidence="27">Adults</tissue>
    </source>
</reference>
<dbReference type="SUPFAM" id="SSF47391">
    <property type="entry name" value="Dimerization-anchoring domain of cAMP-dependent PK regulatory subunit"/>
    <property type="match status" value="1"/>
</dbReference>
<dbReference type="FunFam" id="1.20.90.10:FF:000002">
    <property type="entry name" value="Phospholipase A2 group III"/>
    <property type="match status" value="1"/>
</dbReference>
<evidence type="ECO:0000256" key="18">
    <source>
        <dbReference type="SAM" id="MobiDB-lite"/>
    </source>
</evidence>
<feature type="compositionally biased region" description="Polar residues" evidence="18">
    <location>
        <begin position="1844"/>
        <end position="1855"/>
    </location>
</feature>
<dbReference type="GO" id="GO:0016042">
    <property type="term" value="P:lipid catabolic process"/>
    <property type="evidence" value="ECO:0007669"/>
    <property type="project" value="UniProtKB-KW"/>
</dbReference>
<feature type="domain" description="Transmembrane protein family 132 fourth" evidence="23">
    <location>
        <begin position="1156"/>
        <end position="1251"/>
    </location>
</feature>
<sequence>MSTDFSENLYCIEQIKIPVTFPNILKIYAKAAIRTQPLDLLRWTSSYFHALAKGQPPPVKERFEYLPFTHPTGITPGYLRTLLNQFDRSSCNYESSSRIKVAFKTLFKRWQGIGLSSDLLYQILMIGRLLHTHNNKEIDLYRFLAVACGLLANNLRDTLILVCELFTDEPKGGSAMIPLRTMLSLYGYLAKLDCSGINPMLTNIKTSEFSQISSSFCDSDLLSTFNSRDTEITCTCEENKAETNLSDDMKLYSPEEITVDSDSLEEDDDDDKTRSSCSARLSIKIDKKSSTKIPENNYENEDYNNGIEHEEFTNFEEVTPTYNHDDNEQTTSSVDTMVFVDSKNTLENQDDEDNFIEENNTANDKSFESSFQHDNINEEIKESVAAAKSQINGDEINEVEGKINQTSSGVEIILPKKNFNNDTVNLEESCECCKCGINLSRTSVVKDDIIETSTIESSSSSSMSLENFFNINQKVNYNVPGIGPIVSDEHITRVKIWLIECAQRQQNLVGPRNFRHFLCPDLQGTKWCGRGNISEGYDDLGYYEEVDKCCKSHDYCPDVIEGYESKHNLTNLKSYARLHCSCDEEFYDCLHDLDHMIGNQIGRMYFTLLHTQCFREDYPIVSCKHYSTFPKRCLEYELDESQEQIYQWFDVPYVTSSVEVHFENKDGGFFLKHLPRQYYSSRSDQGLTSALPLNIQSQNSSNSVLSIDKFTVFQTSEPASVRATYGPFSTKQTVPARYIVPDPLDALPGLEIKKNITSTSNAALIDAQELGTRHLDMSAHLVGKSISRDSPVLRVLFHAGSEAGTRRQILLARHQRICVLLHATLQGKLSLSAACSPDGEDGVCLAQITIPADWWPPFPPPDINGKIKFIKTPLKYVQVSYSVLEPRTIIISDDNINSNNDGFSGTRIKSQIDNSSGGGGCRPRVQIQPVTPLGRVPLTPNKTEYKELKADDSLLLLVPHGPLYPRSRLHVPVFLHPQGFQIGTSVETTFDDEKDTTSVPPVVAVVLRARVKSGVRILDATSSNPNWSLATEINGKNTAATFTVRRRENTQRSNTTAEELMTMLLEASEDGAGSNSWDGGRIMWSVRYTHEGDEEDMAMQTRTDQLPEQIQRQQQQQQQQQQKQQQGHHHHHHHHHADRRKIQARLEIQKDDIQSVLPISKNWEVMNTAVLTGRQVSQAMKVFIVSQAGTVADVTLQSSCHSEDESVLKVSSSCSSVYVDGSEIRGSSNASVLVKYGTYTGLASFTVWMPEFPLEVTVDDSRLSQIKSWKVPENHTLQKNKRSLNKTNNKYNDDDNIIIRKRNIQGKDEDEEDIDLESDNNNSNNNDNDDGGGGDDDEDDDNNEDDDTEKFQTDDDKWDSVNTLDRSPMQSLCRLRFQQSPIEVYARFLATGHDSGRETYFVNRRTWLRVTDFVIGLLRVSDPRIAILLQDRIVQGRGVGRAEIQVLSPITGRVIGAKEIRVSNDRVAISKLSVKVVSGLQLTISPDSAIENGYVAETSVTRRLTAQYQEGLLDIDVEFNDGTRTPLREIAVSDYHLMVESLNPDVVAFAPMVASHHPRVIAVSEGHGDLLRVTLQLTDICRQTITKRSKLPSRINGSMSLATATANVEVEFVTGDSPHRPEFVQNDGGGGSGGSGAIQGSSHHHRERKFGRDVAPDLHDILIGGVGGVGIRHHNKNHMTSLEAGMYVLLAAFCFAIVVFVISCVVYASKFKPQQSDTPMINLPVIGASIRARATAAGQIGANRRPRESTTNAHDWVWLGRATLERAACTPQQVRVTNNPLACEPDDDGTSELGTSFDNPNHIELPASTSKSTSTPIDTTTYCKRDRASRNLNDNKQLKINEITTSQQNGNSDVKNLSPPPLPPHGIVASTSTTVQTQKINNDDYKPPVPPHRNTGVTARLPETPKKNSHKSSGSHHRHVKHHHHHHHHHNHNHQSKNKNIKNDDILKLNNIDNDCIEMKNLNEIPNNEKDNTKIHDNPMFTSTNSTASSIQDTDINNDTDNNEIKIDSTVAIDDLNLGMDYNQIMQYFDNLKESNA</sequence>
<dbReference type="GO" id="GO:0005576">
    <property type="term" value="C:extracellular region"/>
    <property type="evidence" value="ECO:0007669"/>
    <property type="project" value="UniProtKB-SubCell"/>
</dbReference>
<comment type="cofactor">
    <cofactor evidence="1">
        <name>Ca(2+)</name>
        <dbReference type="ChEBI" id="CHEBI:29108"/>
    </cofactor>
</comment>
<dbReference type="OrthoDB" id="10026202at2759"/>
<feature type="compositionally biased region" description="Basic residues" evidence="18">
    <location>
        <begin position="1907"/>
        <end position="1940"/>
    </location>
</feature>
<dbReference type="InterPro" id="IPR055421">
    <property type="entry name" value="TMEM132_3rd"/>
</dbReference>
<evidence type="ECO:0000256" key="17">
    <source>
        <dbReference type="ARBA" id="ARBA00029903"/>
    </source>
</evidence>
<organism evidence="27 28">
    <name type="scientific">Aphidius gifuensis</name>
    <name type="common">Parasitoid wasp</name>
    <dbReference type="NCBI Taxonomy" id="684658"/>
    <lineage>
        <taxon>Eukaryota</taxon>
        <taxon>Metazoa</taxon>
        <taxon>Ecdysozoa</taxon>
        <taxon>Arthropoda</taxon>
        <taxon>Hexapoda</taxon>
        <taxon>Insecta</taxon>
        <taxon>Pterygota</taxon>
        <taxon>Neoptera</taxon>
        <taxon>Endopterygota</taxon>
        <taxon>Hymenoptera</taxon>
        <taxon>Apocrita</taxon>
        <taxon>Ichneumonoidea</taxon>
        <taxon>Braconidae</taxon>
        <taxon>Aphidiinae</taxon>
        <taxon>Aphidius</taxon>
    </lineage>
</organism>
<evidence type="ECO:0000259" key="20">
    <source>
        <dbReference type="Pfam" id="PF05826"/>
    </source>
</evidence>
<feature type="domain" description="Phospholipase A2-like central" evidence="20">
    <location>
        <begin position="522"/>
        <end position="616"/>
    </location>
</feature>
<dbReference type="PANTHER" id="PTHR13388">
    <property type="entry name" value="DETONATOR, ISOFORM E"/>
    <property type="match status" value="1"/>
</dbReference>
<dbReference type="Pfam" id="PF16070">
    <property type="entry name" value="Ig_TMEM132_4th"/>
    <property type="match status" value="1"/>
</dbReference>
<evidence type="ECO:0000256" key="9">
    <source>
        <dbReference type="ARBA" id="ARBA00022723"/>
    </source>
</evidence>
<evidence type="ECO:0000259" key="21">
    <source>
        <dbReference type="Pfam" id="PF15705"/>
    </source>
</evidence>
<feature type="region of interest" description="Disordered" evidence="18">
    <location>
        <begin position="1619"/>
        <end position="1647"/>
    </location>
</feature>
<comment type="caution">
    <text evidence="27">The sequence shown here is derived from an EMBL/GenBank/DDBJ whole genome shotgun (WGS) entry which is preliminary data.</text>
</comment>
<feature type="compositionally biased region" description="Basic and acidic residues" evidence="18">
    <location>
        <begin position="1349"/>
        <end position="1359"/>
    </location>
</feature>
<dbReference type="Pfam" id="PF23486">
    <property type="entry name" value="Ig_TMEM132_5th"/>
    <property type="match status" value="1"/>
</dbReference>
<evidence type="ECO:0000256" key="6">
    <source>
        <dbReference type="ARBA" id="ARBA00021721"/>
    </source>
</evidence>
<dbReference type="GO" id="GO:0006644">
    <property type="term" value="P:phospholipid metabolic process"/>
    <property type="evidence" value="ECO:0007669"/>
    <property type="project" value="InterPro"/>
</dbReference>
<feature type="compositionally biased region" description="Gly residues" evidence="18">
    <location>
        <begin position="1627"/>
        <end position="1637"/>
    </location>
</feature>
<keyword evidence="7" id="KW-0964">Secreted</keyword>
<feature type="region of interest" description="Disordered" evidence="18">
    <location>
        <begin position="1779"/>
        <end position="1798"/>
    </location>
</feature>
<feature type="domain" description="Transmembrane protein TMEM132 C-terminal" evidence="22">
    <location>
        <begin position="1674"/>
        <end position="1763"/>
    </location>
</feature>
<evidence type="ECO:0000259" key="22">
    <source>
        <dbReference type="Pfam" id="PF15706"/>
    </source>
</evidence>
<dbReference type="SUPFAM" id="SSF48619">
    <property type="entry name" value="Phospholipase A2, PLA2"/>
    <property type="match status" value="1"/>
</dbReference>
<feature type="domain" description="Transmembrane protein TMEM132 cohesin-like" evidence="24">
    <location>
        <begin position="1005"/>
        <end position="1097"/>
    </location>
</feature>
<feature type="compositionally biased region" description="Acidic residues" evidence="18">
    <location>
        <begin position="1308"/>
        <end position="1318"/>
    </location>
</feature>
<dbReference type="PROSITE" id="PS00118">
    <property type="entry name" value="PA2_HIS"/>
    <property type="match status" value="1"/>
</dbReference>
<evidence type="ECO:0000313" key="27">
    <source>
        <dbReference type="EMBL" id="KAF7994585.1"/>
    </source>
</evidence>
<feature type="region of interest" description="Disordered" evidence="18">
    <location>
        <begin position="1302"/>
        <end position="1363"/>
    </location>
</feature>
<proteinExistence type="inferred from homology"/>
<dbReference type="InterPro" id="IPR031435">
    <property type="entry name" value="TMEM132_N"/>
</dbReference>
<dbReference type="PANTHER" id="PTHR13388:SF11">
    <property type="entry name" value="DETONATOR, ISOFORM E"/>
    <property type="match status" value="1"/>
</dbReference>
<dbReference type="Pfam" id="PF15705">
    <property type="entry name" value="TMEM132_N"/>
    <property type="match status" value="1"/>
</dbReference>
<feature type="region of interest" description="Disordered" evidence="18">
    <location>
        <begin position="1105"/>
        <end position="1141"/>
    </location>
</feature>
<dbReference type="CDD" id="cd04704">
    <property type="entry name" value="PLA2_bee_venom_like"/>
    <property type="match status" value="1"/>
</dbReference>
<keyword evidence="8 19" id="KW-0812">Transmembrane</keyword>
<feature type="domain" description="Transmembrane protein TMEM132 fifth" evidence="25">
    <location>
        <begin position="1255"/>
        <end position="1467"/>
    </location>
</feature>
<evidence type="ECO:0000256" key="4">
    <source>
        <dbReference type="ARBA" id="ARBA00006166"/>
    </source>
</evidence>
<feature type="domain" description="Transmembrane protein TMEM132 N-terminal" evidence="21">
    <location>
        <begin position="698"/>
        <end position="737"/>
    </location>
</feature>
<dbReference type="EMBL" id="JACMRX010000002">
    <property type="protein sequence ID" value="KAF7994585.1"/>
    <property type="molecule type" value="Genomic_DNA"/>
</dbReference>